<organism evidence="1 2">
    <name type="scientific">Catharanthus roseus</name>
    <name type="common">Madagascar periwinkle</name>
    <name type="synonym">Vinca rosea</name>
    <dbReference type="NCBI Taxonomy" id="4058"/>
    <lineage>
        <taxon>Eukaryota</taxon>
        <taxon>Viridiplantae</taxon>
        <taxon>Streptophyta</taxon>
        <taxon>Embryophyta</taxon>
        <taxon>Tracheophyta</taxon>
        <taxon>Spermatophyta</taxon>
        <taxon>Magnoliopsida</taxon>
        <taxon>eudicotyledons</taxon>
        <taxon>Gunneridae</taxon>
        <taxon>Pentapetalae</taxon>
        <taxon>asterids</taxon>
        <taxon>lamiids</taxon>
        <taxon>Gentianales</taxon>
        <taxon>Apocynaceae</taxon>
        <taxon>Rauvolfioideae</taxon>
        <taxon>Vinceae</taxon>
        <taxon>Catharanthinae</taxon>
        <taxon>Catharanthus</taxon>
    </lineage>
</organism>
<keyword evidence="2" id="KW-1185">Reference proteome</keyword>
<evidence type="ECO:0000313" key="2">
    <source>
        <dbReference type="Proteomes" id="UP001060085"/>
    </source>
</evidence>
<accession>A0ACC0AIJ3</accession>
<name>A0ACC0AIJ3_CATRO</name>
<dbReference type="EMBL" id="CM044706">
    <property type="protein sequence ID" value="KAI5660439.1"/>
    <property type="molecule type" value="Genomic_DNA"/>
</dbReference>
<comment type="caution">
    <text evidence="1">The sequence shown here is derived from an EMBL/GenBank/DDBJ whole genome shotgun (WGS) entry which is preliminary data.</text>
</comment>
<protein>
    <submittedName>
        <fullName evidence="1">Uncharacterized protein</fullName>
    </submittedName>
</protein>
<proteinExistence type="predicted"/>
<gene>
    <name evidence="1" type="ORF">M9H77_29232</name>
</gene>
<evidence type="ECO:0000313" key="1">
    <source>
        <dbReference type="EMBL" id="KAI5660439.1"/>
    </source>
</evidence>
<reference evidence="2" key="1">
    <citation type="journal article" date="2023" name="Nat. Plants">
        <title>Single-cell RNA sequencing provides a high-resolution roadmap for understanding the multicellular compartmentation of specialized metabolism.</title>
        <authorList>
            <person name="Sun S."/>
            <person name="Shen X."/>
            <person name="Li Y."/>
            <person name="Li Y."/>
            <person name="Wang S."/>
            <person name="Li R."/>
            <person name="Zhang H."/>
            <person name="Shen G."/>
            <person name="Guo B."/>
            <person name="Wei J."/>
            <person name="Xu J."/>
            <person name="St-Pierre B."/>
            <person name="Chen S."/>
            <person name="Sun C."/>
        </authorList>
    </citation>
    <scope>NUCLEOTIDE SEQUENCE [LARGE SCALE GENOMIC DNA]</scope>
</reference>
<dbReference type="Proteomes" id="UP001060085">
    <property type="component" value="Linkage Group LG06"/>
</dbReference>
<sequence length="330" mass="36456">MATTTVKLLHLRSGYRPITTSPTPIRFFSSSNPFETPNESSTQPNSNSPPPPPPQSQSPYTNYLSDVKARLKQQQPGNTRSPGTPFGFSSNIKDVEEMRKRLSEFRQRFPVSSPPSPPSSTSQSSQHISLGKIYERVTSGGQESSSAGSISYGKHSWLDIKEKLNKVRNTTPKNQNDKVGRINDSMSLSRYQESLSLKPGDRSEREPMVIGGGANLASSIFAKELGEKQGANVNGAVGIQFAKIYKPEDLGEKLRSLRPEKKGKNWFSLEELNERLKKVREIDEEESKSATGETQIVRALKDSLVVLSNNIEIEKGKAKNAENGYPGTAW</sequence>